<dbReference type="PANTHER" id="PTHR35218:SF9">
    <property type="entry name" value="ENDONUCLEASE_EXONUCLEASE_PHOSPHATASE DOMAIN-CONTAINING PROTEIN"/>
    <property type="match status" value="1"/>
</dbReference>
<feature type="domain" description="Endonuclease/exonuclease/phosphatase" evidence="1">
    <location>
        <begin position="4"/>
        <end position="109"/>
    </location>
</feature>
<accession>A0AAW1Y1Z2</accession>
<sequence length="155" mass="17476">MNLMAWNCQGIANRKTRHACKLLIQKHQINLVFLSETHCTKAQHTTLPKALGLPHMVHFDRINQAGGVAMLWDDSVIVNVRHVDFFFIDIDITLPGGRNLAFYWVLRTSRNWTTTCFLGPPSFLGILGQMQAFRDALSDCNLEDLGAVGGSFYLE</sequence>
<dbReference type="Pfam" id="PF03372">
    <property type="entry name" value="Exo_endo_phos"/>
    <property type="match status" value="1"/>
</dbReference>
<dbReference type="InterPro" id="IPR036691">
    <property type="entry name" value="Endo/exonu/phosph_ase_sf"/>
</dbReference>
<dbReference type="GO" id="GO:0003824">
    <property type="term" value="F:catalytic activity"/>
    <property type="evidence" value="ECO:0007669"/>
    <property type="project" value="InterPro"/>
</dbReference>
<gene>
    <name evidence="2" type="ORF">M0R45_008039</name>
</gene>
<evidence type="ECO:0000313" key="3">
    <source>
        <dbReference type="Proteomes" id="UP001457282"/>
    </source>
</evidence>
<dbReference type="Proteomes" id="UP001457282">
    <property type="component" value="Unassembled WGS sequence"/>
</dbReference>
<dbReference type="AlphaFoldDB" id="A0AAW1Y1Z2"/>
<proteinExistence type="predicted"/>
<name>A0AAW1Y1Z2_RUBAR</name>
<dbReference type="Gene3D" id="3.60.10.10">
    <property type="entry name" value="Endonuclease/exonuclease/phosphatase"/>
    <property type="match status" value="1"/>
</dbReference>
<dbReference type="EMBL" id="JBEDUW010000002">
    <property type="protein sequence ID" value="KAK9942370.1"/>
    <property type="molecule type" value="Genomic_DNA"/>
</dbReference>
<dbReference type="SUPFAM" id="SSF56219">
    <property type="entry name" value="DNase I-like"/>
    <property type="match status" value="1"/>
</dbReference>
<comment type="caution">
    <text evidence="2">The sequence shown here is derived from an EMBL/GenBank/DDBJ whole genome shotgun (WGS) entry which is preliminary data.</text>
</comment>
<organism evidence="2 3">
    <name type="scientific">Rubus argutus</name>
    <name type="common">Southern blackberry</name>
    <dbReference type="NCBI Taxonomy" id="59490"/>
    <lineage>
        <taxon>Eukaryota</taxon>
        <taxon>Viridiplantae</taxon>
        <taxon>Streptophyta</taxon>
        <taxon>Embryophyta</taxon>
        <taxon>Tracheophyta</taxon>
        <taxon>Spermatophyta</taxon>
        <taxon>Magnoliopsida</taxon>
        <taxon>eudicotyledons</taxon>
        <taxon>Gunneridae</taxon>
        <taxon>Pentapetalae</taxon>
        <taxon>rosids</taxon>
        <taxon>fabids</taxon>
        <taxon>Rosales</taxon>
        <taxon>Rosaceae</taxon>
        <taxon>Rosoideae</taxon>
        <taxon>Rosoideae incertae sedis</taxon>
        <taxon>Rubus</taxon>
    </lineage>
</organism>
<dbReference type="PANTHER" id="PTHR35218">
    <property type="entry name" value="RNASE H DOMAIN-CONTAINING PROTEIN"/>
    <property type="match status" value="1"/>
</dbReference>
<protein>
    <recommendedName>
        <fullName evidence="1">Endonuclease/exonuclease/phosphatase domain-containing protein</fullName>
    </recommendedName>
</protein>
<evidence type="ECO:0000313" key="2">
    <source>
        <dbReference type="EMBL" id="KAK9942370.1"/>
    </source>
</evidence>
<evidence type="ECO:0000259" key="1">
    <source>
        <dbReference type="Pfam" id="PF03372"/>
    </source>
</evidence>
<keyword evidence="3" id="KW-1185">Reference proteome</keyword>
<reference evidence="2 3" key="1">
    <citation type="journal article" date="2023" name="G3 (Bethesda)">
        <title>A chromosome-length genome assembly and annotation of blackberry (Rubus argutus, cv. 'Hillquist').</title>
        <authorList>
            <person name="Bruna T."/>
            <person name="Aryal R."/>
            <person name="Dudchenko O."/>
            <person name="Sargent D.J."/>
            <person name="Mead D."/>
            <person name="Buti M."/>
            <person name="Cavallini A."/>
            <person name="Hytonen T."/>
            <person name="Andres J."/>
            <person name="Pham M."/>
            <person name="Weisz D."/>
            <person name="Mascagni F."/>
            <person name="Usai G."/>
            <person name="Natali L."/>
            <person name="Bassil N."/>
            <person name="Fernandez G.E."/>
            <person name="Lomsadze A."/>
            <person name="Armour M."/>
            <person name="Olukolu B."/>
            <person name="Poorten T."/>
            <person name="Britton C."/>
            <person name="Davik J."/>
            <person name="Ashrafi H."/>
            <person name="Aiden E.L."/>
            <person name="Borodovsky M."/>
            <person name="Worthington M."/>
        </authorList>
    </citation>
    <scope>NUCLEOTIDE SEQUENCE [LARGE SCALE GENOMIC DNA]</scope>
    <source>
        <strain evidence="2">PI 553951</strain>
    </source>
</reference>
<dbReference type="InterPro" id="IPR005135">
    <property type="entry name" value="Endo/exonuclease/phosphatase"/>
</dbReference>